<dbReference type="PANTHER" id="PTHR21015">
    <property type="entry name" value="UDP-N-ACETYLGLUCOSAMINE--N-ACETYLMURAMYL-(PENTAPEPTIDE) PYROPHOSPHORYL-UNDECAPRENOL N-ACETYLGLUCOSAMINE TRANSFERASE 1"/>
    <property type="match status" value="1"/>
</dbReference>
<dbReference type="STRING" id="1619110.UW36_C0003G0014"/>
<evidence type="ECO:0000259" key="4">
    <source>
        <dbReference type="Pfam" id="PF03033"/>
    </source>
</evidence>
<dbReference type="GO" id="GO:1901137">
    <property type="term" value="P:carbohydrate derivative biosynthetic process"/>
    <property type="evidence" value="ECO:0007669"/>
    <property type="project" value="UniProtKB-ARBA"/>
</dbReference>
<proteinExistence type="predicted"/>
<dbReference type="CDD" id="cd03785">
    <property type="entry name" value="GT28_MurG"/>
    <property type="match status" value="1"/>
</dbReference>
<organism evidence="6 7">
    <name type="scientific">candidate division WWE3 bacterium GW2011_GWA2_44_16</name>
    <dbReference type="NCBI Taxonomy" id="1619110"/>
    <lineage>
        <taxon>Bacteria</taxon>
        <taxon>Katanobacteria</taxon>
    </lineage>
</organism>
<dbReference type="GO" id="GO:0005975">
    <property type="term" value="P:carbohydrate metabolic process"/>
    <property type="evidence" value="ECO:0007669"/>
    <property type="project" value="InterPro"/>
</dbReference>
<evidence type="ECO:0000256" key="3">
    <source>
        <dbReference type="SAM" id="Phobius"/>
    </source>
</evidence>
<keyword evidence="3" id="KW-0812">Transmembrane</keyword>
<evidence type="ECO:0000313" key="6">
    <source>
        <dbReference type="EMBL" id="KKT45582.1"/>
    </source>
</evidence>
<feature type="domain" description="Glycosyl transferase family 28 C-terminal" evidence="5">
    <location>
        <begin position="186"/>
        <end position="332"/>
    </location>
</feature>
<evidence type="ECO:0008006" key="8">
    <source>
        <dbReference type="Google" id="ProtNLM"/>
    </source>
</evidence>
<dbReference type="AlphaFoldDB" id="A0A0G1JNN4"/>
<sequence>MKIVITGGHHTSALPVIKILQTDYSDVEIVWFGHKYSAAGDKNPTLEYREITALGIPFYHIHAGKFYKTYNLVRLAKIPFSLAQCFFLLIKIKPRLILSFGGYVSVPVVIAGYLLRIRSVIHEQTVVAGWANRVAAKFAGKILVSWERSKKYFPAHKTTLVGLPLRQAIYEVRTNNFVVDNNLPYVYVTTGKIGSHIMNSVVGECLADLLAFTNVVHQCGDNSVFNDFDYLTHVYAPVSDSAGKFFLRKFVFADEIGEAFAKASVVVSRSGAHITAELVALAKPCILIPIPWTSHNEQYENALVLQDAGLGKILPEQGLTPKKLVEAIKQFLDLVKTGPPVQAVSSKAAPDPARLIVKELLLA</sequence>
<dbReference type="Pfam" id="PF04101">
    <property type="entry name" value="Glyco_tran_28_C"/>
    <property type="match status" value="1"/>
</dbReference>
<reference evidence="6 7" key="1">
    <citation type="journal article" date="2015" name="Nature">
        <title>rRNA introns, odd ribosomes, and small enigmatic genomes across a large radiation of phyla.</title>
        <authorList>
            <person name="Brown C.T."/>
            <person name="Hug L.A."/>
            <person name="Thomas B.C."/>
            <person name="Sharon I."/>
            <person name="Castelle C.J."/>
            <person name="Singh A."/>
            <person name="Wilkins M.J."/>
            <person name="Williams K.H."/>
            <person name="Banfield J.F."/>
        </authorList>
    </citation>
    <scope>NUCLEOTIDE SEQUENCE [LARGE SCALE GENOMIC DNA]</scope>
</reference>
<keyword evidence="2" id="KW-0808">Transferase</keyword>
<dbReference type="Pfam" id="PF03033">
    <property type="entry name" value="Glyco_transf_28"/>
    <property type="match status" value="1"/>
</dbReference>
<evidence type="ECO:0000313" key="7">
    <source>
        <dbReference type="Proteomes" id="UP000034128"/>
    </source>
</evidence>
<keyword evidence="1" id="KW-0328">Glycosyltransferase</keyword>
<dbReference type="PANTHER" id="PTHR21015:SF22">
    <property type="entry name" value="GLYCOSYLTRANSFERASE"/>
    <property type="match status" value="1"/>
</dbReference>
<keyword evidence="3" id="KW-0472">Membrane</keyword>
<dbReference type="InterPro" id="IPR004276">
    <property type="entry name" value="GlycoTrans_28_N"/>
</dbReference>
<feature type="transmembrane region" description="Helical" evidence="3">
    <location>
        <begin position="96"/>
        <end position="115"/>
    </location>
</feature>
<feature type="domain" description="Glycosyltransferase family 28 N-terminal" evidence="4">
    <location>
        <begin position="6"/>
        <end position="143"/>
    </location>
</feature>
<accession>A0A0G1JNN4</accession>
<dbReference type="InterPro" id="IPR007235">
    <property type="entry name" value="Glyco_trans_28_C"/>
</dbReference>
<gene>
    <name evidence="6" type="ORF">UW36_C0003G0014</name>
</gene>
<protein>
    <recommendedName>
        <fullName evidence="8">UDP-N-acetylglucosamine--N-acetylmuramyl-(pentapeptide) pyrophosphoryl-undecaprenol N-acetylglucosamine transferase</fullName>
    </recommendedName>
</protein>
<keyword evidence="3" id="KW-1133">Transmembrane helix</keyword>
<name>A0A0G1JNN4_UNCKA</name>
<comment type="caution">
    <text evidence="6">The sequence shown here is derived from an EMBL/GenBank/DDBJ whole genome shotgun (WGS) entry which is preliminary data.</text>
</comment>
<evidence type="ECO:0000256" key="2">
    <source>
        <dbReference type="ARBA" id="ARBA00022679"/>
    </source>
</evidence>
<evidence type="ECO:0000259" key="5">
    <source>
        <dbReference type="Pfam" id="PF04101"/>
    </source>
</evidence>
<dbReference type="SUPFAM" id="SSF53756">
    <property type="entry name" value="UDP-Glycosyltransferase/glycogen phosphorylase"/>
    <property type="match status" value="1"/>
</dbReference>
<evidence type="ECO:0000256" key="1">
    <source>
        <dbReference type="ARBA" id="ARBA00022676"/>
    </source>
</evidence>
<dbReference type="Gene3D" id="3.40.50.2000">
    <property type="entry name" value="Glycogen Phosphorylase B"/>
    <property type="match status" value="2"/>
</dbReference>
<dbReference type="GO" id="GO:0016758">
    <property type="term" value="F:hexosyltransferase activity"/>
    <property type="evidence" value="ECO:0007669"/>
    <property type="project" value="InterPro"/>
</dbReference>
<dbReference type="Proteomes" id="UP000034128">
    <property type="component" value="Unassembled WGS sequence"/>
</dbReference>
<dbReference type="EMBL" id="LCIA01000003">
    <property type="protein sequence ID" value="KKT45582.1"/>
    <property type="molecule type" value="Genomic_DNA"/>
</dbReference>